<evidence type="ECO:0008006" key="5">
    <source>
        <dbReference type="Google" id="ProtNLM"/>
    </source>
</evidence>
<gene>
    <name evidence="4" type="ORF">GSOID_T00021240001</name>
</gene>
<dbReference type="InterPro" id="IPR027007">
    <property type="entry name" value="C2_DOCK-type_domain"/>
</dbReference>
<dbReference type="InterPro" id="IPR046773">
    <property type="entry name" value="DOCKER_Lobe_C"/>
</dbReference>
<accession>E4YCR9</accession>
<feature type="domain" description="DOCKER" evidence="3">
    <location>
        <begin position="1398"/>
        <end position="1794"/>
    </location>
</feature>
<evidence type="ECO:0000259" key="3">
    <source>
        <dbReference type="PROSITE" id="PS51651"/>
    </source>
</evidence>
<dbReference type="Gene3D" id="1.20.58.740">
    <property type="match status" value="1"/>
</dbReference>
<dbReference type="EMBL" id="FN654410">
    <property type="protein sequence ID" value="CBY33336.1"/>
    <property type="molecule type" value="Genomic_DNA"/>
</dbReference>
<dbReference type="GO" id="GO:0005085">
    <property type="term" value="F:guanyl-nucleotide exchange factor activity"/>
    <property type="evidence" value="ECO:0007669"/>
    <property type="project" value="InterPro"/>
</dbReference>
<evidence type="ECO:0000313" key="4">
    <source>
        <dbReference type="EMBL" id="CBY33336.1"/>
    </source>
</evidence>
<dbReference type="GO" id="GO:0007264">
    <property type="term" value="P:small GTPase-mediated signal transduction"/>
    <property type="evidence" value="ECO:0007669"/>
    <property type="project" value="InterPro"/>
</dbReference>
<dbReference type="Pfam" id="PF20422">
    <property type="entry name" value="DHR-2_Lobe_B"/>
    <property type="match status" value="1"/>
</dbReference>
<dbReference type="PROSITE" id="PS51650">
    <property type="entry name" value="C2_DOCK"/>
    <property type="match status" value="1"/>
</dbReference>
<dbReference type="InterPro" id="IPR026791">
    <property type="entry name" value="DOCK"/>
</dbReference>
<reference evidence="4" key="1">
    <citation type="journal article" date="2010" name="Science">
        <title>Plasticity of animal genome architecture unmasked by rapid evolution of a pelagic tunicate.</title>
        <authorList>
            <person name="Denoeud F."/>
            <person name="Henriet S."/>
            <person name="Mungpakdee S."/>
            <person name="Aury J.M."/>
            <person name="Da Silva C."/>
            <person name="Brinkmann H."/>
            <person name="Mikhaleva J."/>
            <person name="Olsen L.C."/>
            <person name="Jubin C."/>
            <person name="Canestro C."/>
            <person name="Bouquet J.M."/>
            <person name="Danks G."/>
            <person name="Poulain J."/>
            <person name="Campsteijn C."/>
            <person name="Adamski M."/>
            <person name="Cross I."/>
            <person name="Yadetie F."/>
            <person name="Muffato M."/>
            <person name="Louis A."/>
            <person name="Butcher S."/>
            <person name="Tsagkogeorga G."/>
            <person name="Konrad A."/>
            <person name="Singh S."/>
            <person name="Jensen M.F."/>
            <person name="Cong E.H."/>
            <person name="Eikeseth-Otteraa H."/>
            <person name="Noel B."/>
            <person name="Anthouard V."/>
            <person name="Porcel B.M."/>
            <person name="Kachouri-Lafond R."/>
            <person name="Nishino A."/>
            <person name="Ugolini M."/>
            <person name="Chourrout P."/>
            <person name="Nishida H."/>
            <person name="Aasland R."/>
            <person name="Huzurbazar S."/>
            <person name="Westhof E."/>
            <person name="Delsuc F."/>
            <person name="Lehrach H."/>
            <person name="Reinhardt R."/>
            <person name="Weissenbach J."/>
            <person name="Roy S.W."/>
            <person name="Artiguenave F."/>
            <person name="Postlethwait J.H."/>
            <person name="Manak J.R."/>
            <person name="Thompson E.M."/>
            <person name="Jaillon O."/>
            <person name="Du Pasquier L."/>
            <person name="Boudinot P."/>
            <person name="Liberles D.A."/>
            <person name="Volff J.N."/>
            <person name="Philippe H."/>
            <person name="Lenhard B."/>
            <person name="Roest Crollius H."/>
            <person name="Wincker P."/>
            <person name="Chourrout D."/>
        </authorList>
    </citation>
    <scope>NUCLEOTIDE SEQUENCE [LARGE SCALE GENOMIC DNA]</scope>
</reference>
<dbReference type="Pfam" id="PF14429">
    <property type="entry name" value="DOCK-C2"/>
    <property type="match status" value="1"/>
</dbReference>
<evidence type="ECO:0000259" key="2">
    <source>
        <dbReference type="PROSITE" id="PS51650"/>
    </source>
</evidence>
<dbReference type="Proteomes" id="UP000011014">
    <property type="component" value="Unassembled WGS sequence"/>
</dbReference>
<sequence length="1794" mass="205847">MITRLEKDQSELQNSVECMYFKRELVENCKKMKTTLRTEESFPRPATKSVTVQSVKESSPRMKISWDRPKLLYSLIAPPKLLSEIEEYEARETPSVPEKVHKMPLTFVLRINHLKWEVKNFERLFGSISIYDMKEKRKVTENFNFEFGSAHKIYPVFNLEENKDEYVILLKIEKCFQGDQHDPIEAYQKDVPDAKREKIRLAAKNNESLLSQYRMQFAWTFVAFAGLRRRRFVGSENRRRSNESETYSVFDADRTSNSSFSIEDEAGSEFIPPNGAIDFSIKQVYKTDNEKLSDEQICWHIVDVCKNPQKYKQRTVNCEFSISLMSPVDLHNIRNDDNQKLKPWRNEIPQTIGKQVREFPVEGRVPRPLVSYRNVLYIFPISANFSNHQRARNIAVQIEMRNEFETLPAIFGEDGAMKSHHVSSVAYHRSHPTFLDEIKVEVPSNLTPDHHLFFTFFHISVKEGRQLPVGFSWLPLMNANQHLMNQQAHLPISSHPPPSGYGRISPDSNLPGVKWLENRKSLFRVNVLIDSNIHIEDRNVHYFLKCVLAAETLEAEDTFTTVAGRRMPIEQLHEDLLCSIRSLAQNSAMSSIIKHLHTVFNRIVWLIVNPPLSERIVIAQAAFNTLVSLVSRIHADPSLKKDADGRNRYLEQYVYFVLREGIMDESSYDQNVPTLGRKDWIRHTMKSRNIPKPSGASINRHSSYSETLGLTRINPSASNPDLTPKKKAMTMKNSLSMINPQKEDIKRPLFEELAFQMVVCSNSSKEKVLENVWFFLEFITKSVTEHKVLQTTEKAKSNPISERFFKYLKSIVTWITQEIVKRSVSSFSDARKMNSSFGFFIRDFVEILSKERLIELIKQYHEITKDISKGDDQQAQSINFLRARFFRLIVFHGSYFDLLEEKKAPSKMLGDDPLSHVMADALKIMSSKSNLDATALDYNLCSLMKIQSAIDADNRYDDKSEEIACLFLPFVTSTLQRIHLFTDNSKEKQSNKMPVTSAQILLVVNLWVLRKICSSSRAFQEFVNSLDKKDLILFNQMLLSTTWLLKYSPEAVLDRKRHPSNSRKNIDKLESMNRGAGSAVNILKQKSASLGRSPEIADTSMRSWKQIKTRGLTVTSGSGRSSASVIFDVDMSHQGIILDLDSSTEIFHSVLDILEKIYELKEKDEGDYWHRSYCQVMINILTCEGTAICSLTRLMKILRNQMPKFLPCLIYTPLLSAMCMKIANLLCSGNLEVSKSAQLTMMKILSDHYQRFSSVSLPAYWINVGVCDLLGLRRYQSFSELRTVNCGNLYFHLRELSSFGYSQNDSAEFRQHYIEFTERLLSLVEAVDTFIDLNSKNISSNLTLMQIADLLAFCPLARISALTALAEEQKETHPVEAGICHLHKAAILLEIIRYSPSPDSANLPKSAALFSREVGLRSLESEAFVSDWINRSLDSAVTEPTKLQLSVGHVTAVMFVQERDTRVSLGGFKQALEAAAKSFSNGKISEMSVRCYQTVLNLLAGDIALMRSVTEKMLQAQQEAIEQDDRYGDERFGCYFRVLYRGPSFSHNLANREFIIREPMASKLSEVSDRVRKSASALVGEDVELVMESVSPSDNTNSVQVTFLKVHRREWQTPFKNWQDFVNLTNFVYATPFTTSGDAHVLKVQYKRKTFLQVRTRMPCLLWQAEVTQSWMEELNPLQVAKEDIVTKTLALYESLKSDDTRIIQLQLQGSIQATVNQGPLHLARELLGQKPVTEEEVIDWEDLRDAFIDFMHVCRCAISRNKELMINSRSEYHLNLEHNFAQIQKDIHPLLLA</sequence>
<dbReference type="InterPro" id="IPR035892">
    <property type="entry name" value="C2_domain_sf"/>
</dbReference>
<dbReference type="PROSITE" id="PS51651">
    <property type="entry name" value="DOCKER"/>
    <property type="match status" value="1"/>
</dbReference>
<proteinExistence type="inferred from homology"/>
<dbReference type="InterPro" id="IPR043162">
    <property type="entry name" value="DOCK_C_lobe_C"/>
</dbReference>
<dbReference type="InterPro" id="IPR046770">
    <property type="entry name" value="DOCKER_Lobe_B"/>
</dbReference>
<dbReference type="InterPro" id="IPR027357">
    <property type="entry name" value="DOCKER_dom"/>
</dbReference>
<dbReference type="PANTHER" id="PTHR23317:SF76">
    <property type="entry name" value="LD20667P"/>
    <property type="match status" value="1"/>
</dbReference>
<name>E4YCR9_OIKDI</name>
<organism evidence="4">
    <name type="scientific">Oikopleura dioica</name>
    <name type="common">Tunicate</name>
    <dbReference type="NCBI Taxonomy" id="34765"/>
    <lineage>
        <taxon>Eukaryota</taxon>
        <taxon>Metazoa</taxon>
        <taxon>Chordata</taxon>
        <taxon>Tunicata</taxon>
        <taxon>Appendicularia</taxon>
        <taxon>Copelata</taxon>
        <taxon>Oikopleuridae</taxon>
        <taxon>Oikopleura</taxon>
    </lineage>
</organism>
<comment type="similarity">
    <text evidence="1">Belongs to the DOCK family.</text>
</comment>
<dbReference type="Pfam" id="PF20421">
    <property type="entry name" value="DHR-2_Lobe_C"/>
    <property type="match status" value="1"/>
</dbReference>
<dbReference type="Gene3D" id="2.60.40.150">
    <property type="entry name" value="C2 domain"/>
    <property type="match status" value="1"/>
</dbReference>
<dbReference type="PANTHER" id="PTHR23317">
    <property type="entry name" value="DEDICATOR OF CYTOKINESIS DOCK"/>
    <property type="match status" value="1"/>
</dbReference>
<evidence type="ECO:0000256" key="1">
    <source>
        <dbReference type="PROSITE-ProRule" id="PRU00983"/>
    </source>
</evidence>
<protein>
    <recommendedName>
        <fullName evidence="5">C2 DOCK-type domain-containing protein</fullName>
    </recommendedName>
</protein>
<feature type="domain" description="C2 DOCK-type" evidence="2">
    <location>
        <begin position="373"/>
        <end position="530"/>
    </location>
</feature>